<protein>
    <submittedName>
        <fullName evidence="1">Uncharacterized protein</fullName>
    </submittedName>
</protein>
<gene>
    <name evidence="1" type="ORF">C0V70_04380</name>
</gene>
<evidence type="ECO:0000313" key="1">
    <source>
        <dbReference type="EMBL" id="AUN97359.1"/>
    </source>
</evidence>
<dbReference type="EMBL" id="CP025704">
    <property type="protein sequence ID" value="AUN97359.1"/>
    <property type="molecule type" value="Genomic_DNA"/>
</dbReference>
<dbReference type="AlphaFoldDB" id="A0A2K9NPC0"/>
<evidence type="ECO:0000313" key="2">
    <source>
        <dbReference type="Proteomes" id="UP000235584"/>
    </source>
</evidence>
<accession>A0A2K9NPC0</accession>
<dbReference type="KEGG" id="bsto:C0V70_04380"/>
<proteinExistence type="predicted"/>
<organism evidence="1 2">
    <name type="scientific">Bacteriovorax stolpii</name>
    <name type="common">Bdellovibrio stolpii</name>
    <dbReference type="NCBI Taxonomy" id="960"/>
    <lineage>
        <taxon>Bacteria</taxon>
        <taxon>Pseudomonadati</taxon>
        <taxon>Bdellovibrionota</taxon>
        <taxon>Bacteriovoracia</taxon>
        <taxon>Bacteriovoracales</taxon>
        <taxon>Bacteriovoracaceae</taxon>
        <taxon>Bacteriovorax</taxon>
    </lineage>
</organism>
<name>A0A2K9NPC0_BACTC</name>
<dbReference type="Proteomes" id="UP000235584">
    <property type="component" value="Chromosome"/>
</dbReference>
<sequence>MKIYKATRLSLSEAEILDSNERQIARIFWPKVGVWKTKNAPLSEAMGDRWQSHPMIEIGDKKFMAYRKLLTDNFLVNEFEIALGDNTEQMKIVADLKGSKRKIIIRYEDGEYQLLSESFFRFHFKLFKGETQICQMRDETPFFTFSSRREFVVTSDKGLDPILLSFSFFLAHNSFF</sequence>
<dbReference type="RefSeq" id="WP_102242654.1">
    <property type="nucleotide sequence ID" value="NZ_CP025704.1"/>
</dbReference>
<keyword evidence="2" id="KW-1185">Reference proteome</keyword>
<reference evidence="1 2" key="1">
    <citation type="submission" date="2018-01" db="EMBL/GenBank/DDBJ databases">
        <title>Complete genome sequence of Bacteriovorax stolpii DSM12778.</title>
        <authorList>
            <person name="Tang B."/>
            <person name="Chang J."/>
        </authorList>
    </citation>
    <scope>NUCLEOTIDE SEQUENCE [LARGE SCALE GENOMIC DNA]</scope>
    <source>
        <strain evidence="1 2">DSM 12778</strain>
    </source>
</reference>